<keyword evidence="12" id="KW-0732">Signal</keyword>
<feature type="compositionally biased region" description="Basic residues" evidence="11">
    <location>
        <begin position="646"/>
        <end position="664"/>
    </location>
</feature>
<keyword evidence="15" id="KW-1185">Reference proteome</keyword>
<feature type="compositionally biased region" description="Polar residues" evidence="11">
    <location>
        <begin position="384"/>
        <end position="397"/>
    </location>
</feature>
<dbReference type="KEGG" id="slal:111653668"/>
<evidence type="ECO:0000256" key="8">
    <source>
        <dbReference type="ARBA" id="ARBA00023163"/>
    </source>
</evidence>
<dbReference type="GO" id="GO:1990841">
    <property type="term" value="F:promoter-specific chromatin binding"/>
    <property type="evidence" value="ECO:0007669"/>
    <property type="project" value="TreeGrafter"/>
</dbReference>
<comment type="subcellular location">
    <subcellularLocation>
        <location evidence="1">Nucleus</location>
    </subcellularLocation>
</comment>
<feature type="region of interest" description="Disordered" evidence="11">
    <location>
        <begin position="597"/>
        <end position="664"/>
    </location>
</feature>
<dbReference type="STRING" id="1841481.ENSSLDP00000005490"/>
<evidence type="ECO:0000256" key="6">
    <source>
        <dbReference type="ARBA" id="ARBA00023015"/>
    </source>
</evidence>
<evidence type="ECO:0000256" key="2">
    <source>
        <dbReference type="ARBA" id="ARBA00022723"/>
    </source>
</evidence>
<keyword evidence="5" id="KW-0862">Zinc</keyword>
<evidence type="ECO:0000256" key="11">
    <source>
        <dbReference type="SAM" id="MobiDB-lite"/>
    </source>
</evidence>
<keyword evidence="9" id="KW-0539">Nucleus</keyword>
<feature type="compositionally biased region" description="Basic and acidic residues" evidence="11">
    <location>
        <begin position="520"/>
        <end position="538"/>
    </location>
</feature>
<dbReference type="GO" id="GO:0001228">
    <property type="term" value="F:DNA-binding transcription activator activity, RNA polymerase II-specific"/>
    <property type="evidence" value="ECO:0007669"/>
    <property type="project" value="TreeGrafter"/>
</dbReference>
<dbReference type="PANTHER" id="PTHR14678:SF1">
    <property type="entry name" value="ZINC FINGER PROTEIN 750"/>
    <property type="match status" value="1"/>
</dbReference>
<feature type="compositionally biased region" description="Low complexity" evidence="11">
    <location>
        <begin position="183"/>
        <end position="192"/>
    </location>
</feature>
<keyword evidence="3" id="KW-0863">Zinc-finger</keyword>
<evidence type="ECO:0000313" key="14">
    <source>
        <dbReference type="Ensembl" id="ENSSLDP00000005490.1"/>
    </source>
</evidence>
<feature type="region of interest" description="Disordered" evidence="11">
    <location>
        <begin position="441"/>
        <end position="465"/>
    </location>
</feature>
<feature type="compositionally biased region" description="Polar residues" evidence="11">
    <location>
        <begin position="225"/>
        <end position="238"/>
    </location>
</feature>
<feature type="compositionally biased region" description="Acidic residues" evidence="11">
    <location>
        <begin position="500"/>
        <end position="509"/>
    </location>
</feature>
<evidence type="ECO:0000256" key="4">
    <source>
        <dbReference type="ARBA" id="ARBA00022782"/>
    </source>
</evidence>
<dbReference type="GeneTree" id="ENSGT00530000063870"/>
<keyword evidence="4" id="KW-0221">Differentiation</keyword>
<feature type="region of interest" description="Disordered" evidence="11">
    <location>
        <begin position="131"/>
        <end position="239"/>
    </location>
</feature>
<feature type="region of interest" description="Disordered" evidence="11">
    <location>
        <begin position="384"/>
        <end position="425"/>
    </location>
</feature>
<feature type="domain" description="Zinc finger protein 750-like zinc finger" evidence="13">
    <location>
        <begin position="62"/>
        <end position="115"/>
    </location>
</feature>
<dbReference type="Pfam" id="PF15269">
    <property type="entry name" value="zf-C2H2_7"/>
    <property type="match status" value="1"/>
</dbReference>
<evidence type="ECO:0000256" key="3">
    <source>
        <dbReference type="ARBA" id="ARBA00022771"/>
    </source>
</evidence>
<feature type="compositionally biased region" description="Basic and acidic residues" evidence="11">
    <location>
        <begin position="558"/>
        <end position="574"/>
    </location>
</feature>
<dbReference type="OrthoDB" id="8933073at2759"/>
<feature type="region of interest" description="Disordered" evidence="11">
    <location>
        <begin position="480"/>
        <end position="538"/>
    </location>
</feature>
<evidence type="ECO:0000256" key="12">
    <source>
        <dbReference type="SAM" id="SignalP"/>
    </source>
</evidence>
<feature type="compositionally biased region" description="Polar residues" evidence="11">
    <location>
        <begin position="140"/>
        <end position="151"/>
    </location>
</feature>
<dbReference type="Ensembl" id="ENSSLDT00000005666.1">
    <property type="protein sequence ID" value="ENSSLDP00000005490.1"/>
    <property type="gene ID" value="ENSSLDG00000004381.1"/>
</dbReference>
<feature type="chain" id="PRO_5017417331" description="Zinc finger protein 750" evidence="12">
    <location>
        <begin position="28"/>
        <end position="664"/>
    </location>
</feature>
<evidence type="ECO:0000256" key="10">
    <source>
        <dbReference type="ARBA" id="ARBA00040216"/>
    </source>
</evidence>
<dbReference type="RefSeq" id="XP_023260079.1">
    <property type="nucleotide sequence ID" value="XM_023404311.1"/>
</dbReference>
<dbReference type="GO" id="GO:0005634">
    <property type="term" value="C:nucleus"/>
    <property type="evidence" value="ECO:0007669"/>
    <property type="project" value="UniProtKB-SubCell"/>
</dbReference>
<dbReference type="GO" id="GO:0008270">
    <property type="term" value="F:zinc ion binding"/>
    <property type="evidence" value="ECO:0007669"/>
    <property type="project" value="UniProtKB-KW"/>
</dbReference>
<dbReference type="Proteomes" id="UP000261360">
    <property type="component" value="Unplaced"/>
</dbReference>
<dbReference type="GO" id="GO:0000978">
    <property type="term" value="F:RNA polymerase II cis-regulatory region sequence-specific DNA binding"/>
    <property type="evidence" value="ECO:0007669"/>
    <property type="project" value="TreeGrafter"/>
</dbReference>
<feature type="signal peptide" evidence="12">
    <location>
        <begin position="1"/>
        <end position="27"/>
    </location>
</feature>
<feature type="compositionally biased region" description="Basic and acidic residues" evidence="11">
    <location>
        <begin position="153"/>
        <end position="171"/>
    </location>
</feature>
<reference evidence="14" key="2">
    <citation type="submission" date="2025-09" db="UniProtKB">
        <authorList>
            <consortium name="Ensembl"/>
        </authorList>
    </citation>
    <scope>IDENTIFICATION</scope>
</reference>
<evidence type="ECO:0000256" key="7">
    <source>
        <dbReference type="ARBA" id="ARBA00023159"/>
    </source>
</evidence>
<keyword evidence="7" id="KW-0010">Activator</keyword>
<evidence type="ECO:0000259" key="13">
    <source>
        <dbReference type="Pfam" id="PF15269"/>
    </source>
</evidence>
<dbReference type="GO" id="GO:0030154">
    <property type="term" value="P:cell differentiation"/>
    <property type="evidence" value="ECO:0007669"/>
    <property type="project" value="UniProtKB-KW"/>
</dbReference>
<organism evidence="14 15">
    <name type="scientific">Seriola lalandi dorsalis</name>
    <dbReference type="NCBI Taxonomy" id="1841481"/>
    <lineage>
        <taxon>Eukaryota</taxon>
        <taxon>Metazoa</taxon>
        <taxon>Chordata</taxon>
        <taxon>Craniata</taxon>
        <taxon>Vertebrata</taxon>
        <taxon>Euteleostomi</taxon>
        <taxon>Actinopterygii</taxon>
        <taxon>Neopterygii</taxon>
        <taxon>Teleostei</taxon>
        <taxon>Neoteleostei</taxon>
        <taxon>Acanthomorphata</taxon>
        <taxon>Carangaria</taxon>
        <taxon>Carangiformes</taxon>
        <taxon>Carangidae</taxon>
        <taxon>Seriola</taxon>
    </lineage>
</organism>
<evidence type="ECO:0000256" key="1">
    <source>
        <dbReference type="ARBA" id="ARBA00004123"/>
    </source>
</evidence>
<dbReference type="AlphaFoldDB" id="A0A3B4WNE9"/>
<dbReference type="InterPro" id="IPR039064">
    <property type="entry name" value="ZNF750_Znf"/>
</dbReference>
<evidence type="ECO:0000313" key="15">
    <source>
        <dbReference type="Proteomes" id="UP000261360"/>
    </source>
</evidence>
<feature type="compositionally biased region" description="Basic and acidic residues" evidence="11">
    <location>
        <begin position="446"/>
        <end position="465"/>
    </location>
</feature>
<accession>A0A3B4WNE9</accession>
<evidence type="ECO:0000256" key="5">
    <source>
        <dbReference type="ARBA" id="ARBA00022833"/>
    </source>
</evidence>
<reference evidence="14" key="1">
    <citation type="submission" date="2025-08" db="UniProtKB">
        <authorList>
            <consortium name="Ensembl"/>
        </authorList>
    </citation>
    <scope>IDENTIFICATION</scope>
</reference>
<sequence>MHHHTHSHIHSELLAHIGASVLIPTLAVDCGVALCRPNTQERTRLLQPEEETCLRIKMQTAQERKPKRPHYIPRPPGKPFKYQCFQCPFTCNEKSHLFNHMKYDLCKNSISLMSQKTGQTARQVKAVAKGVPVKSKDCPSPQQAAQNSSPEKQGVEENKDESREDTEHVDVGCESPVNKDSQNVTEPNTVTETENKESNEAKSLPRPSAFSPVTPNRDGADAFKSSVQQSEDSQTPAPTFNHPGFPWGTMSSSIPLKPLPPPMVPEYSTYLLPDRPLYPSYYLPGNPHANEPNSPSFRPEFLDPQRPVVPQPIAAPHTSLFPPYTYRYCHPLHPPHPLHYTLYRPHELSMPIPGPRYIPLDLYGQTLGPKDYDLYTYSRLRPNSLNTSTQEQSNHGQSGDKATRLSPKAGCSALGSPDRPSHAHTIQRDTEVLHYTCTNESQTTAEQEHTDSAVQPIKHDSRQEKCAESLLQLRTLHVDGGSAESSRYSSMSVSEPCPEMSEEEDEDSREDLAPLNLSTRKRDKEKSPSDHGLRCLDNETLKGDELPLNLSLRASHSSPEDLQQRPDAELHEEPCDQRQTAALALCQLATASSAASACDFSTADGPSKDSTDATSPNFPGKTKHTPKTKATGMKRANSGQAENICHKPHKRAKAPGRVLRRRPR</sequence>
<dbReference type="PANTHER" id="PTHR14678">
    <property type="entry name" value="PROLINE-RICH PROTEIN 35-RELATED"/>
    <property type="match status" value="1"/>
</dbReference>
<dbReference type="CTD" id="79755"/>
<dbReference type="GO" id="GO:0008544">
    <property type="term" value="P:epidermis development"/>
    <property type="evidence" value="ECO:0007669"/>
    <property type="project" value="TreeGrafter"/>
</dbReference>
<evidence type="ECO:0000256" key="9">
    <source>
        <dbReference type="ARBA" id="ARBA00023242"/>
    </source>
</evidence>
<proteinExistence type="predicted"/>
<dbReference type="InterPro" id="IPR039363">
    <property type="entry name" value="ZNF750"/>
</dbReference>
<keyword evidence="2" id="KW-0479">Metal-binding</keyword>
<name>A0A3B4WNE9_SERLL</name>
<dbReference type="GeneID" id="111653668"/>
<keyword evidence="6" id="KW-0805">Transcription regulation</keyword>
<protein>
    <recommendedName>
        <fullName evidence="10">Zinc finger protein 750</fullName>
    </recommendedName>
</protein>
<keyword evidence="8" id="KW-0804">Transcription</keyword>
<feature type="compositionally biased region" description="Low complexity" evidence="11">
    <location>
        <begin position="482"/>
        <end position="499"/>
    </location>
</feature>
<feature type="region of interest" description="Disordered" evidence="11">
    <location>
        <begin position="552"/>
        <end position="574"/>
    </location>
</feature>